<dbReference type="AlphaFoldDB" id="A0A1S7LL27"/>
<reference evidence="1" key="1">
    <citation type="submission" date="2015-04" db="EMBL/GenBank/DDBJ databases">
        <authorList>
            <person name="Syromyatnikov M.Y."/>
            <person name="Popov V.N."/>
        </authorList>
    </citation>
    <scope>NUCLEOTIDE SEQUENCE</scope>
    <source>
        <strain evidence="1">MO-1</strain>
    </source>
</reference>
<dbReference type="EMBL" id="LO017727">
    <property type="protein sequence ID" value="CRH07605.1"/>
    <property type="molecule type" value="Genomic_DNA"/>
</dbReference>
<name>A0A1S7LL27_MAGMO</name>
<evidence type="ECO:0000313" key="1">
    <source>
        <dbReference type="EMBL" id="CRH07605.1"/>
    </source>
</evidence>
<organism evidence="1">
    <name type="scientific">Magnetococcus massalia (strain MO-1)</name>
    <dbReference type="NCBI Taxonomy" id="451514"/>
    <lineage>
        <taxon>Bacteria</taxon>
        <taxon>Pseudomonadati</taxon>
        <taxon>Pseudomonadota</taxon>
        <taxon>Magnetococcia</taxon>
        <taxon>Magnetococcales</taxon>
        <taxon>Magnetococcaceae</taxon>
        <taxon>Magnetococcus</taxon>
    </lineage>
</organism>
<proteinExistence type="predicted"/>
<sequence length="108" mass="12209">MTAHWAYLHRKFVLTQISWPEGGSRPAMAGRGVKWSGEHRDPMLTVTLTPQRSQGAAGGRITVILHEIFGLESRHTWRTIKKAMAPWGTIALNFDAKRERSGRFNGRL</sequence>
<protein>
    <submittedName>
        <fullName evidence="1">Uncharacterized protein</fullName>
    </submittedName>
</protein>
<accession>A0A1S7LL27</accession>
<gene>
    <name evidence="1" type="ORF">MAGMO_3469</name>
</gene>